<feature type="signal peptide" evidence="2">
    <location>
        <begin position="1"/>
        <end position="26"/>
    </location>
</feature>
<keyword evidence="5" id="KW-1185">Reference proteome</keyword>
<reference evidence="4" key="1">
    <citation type="submission" date="2022-10" db="EMBL/GenBank/DDBJ databases">
        <title>The WGS of Solirubrobacter phytolaccae KCTC 29190.</title>
        <authorList>
            <person name="Jiang Z."/>
        </authorList>
    </citation>
    <scope>NUCLEOTIDE SEQUENCE</scope>
    <source>
        <strain evidence="4">KCTC 29190</strain>
    </source>
</reference>
<gene>
    <name evidence="4" type="ORF">OJ997_01310</name>
</gene>
<feature type="region of interest" description="Disordered" evidence="1">
    <location>
        <begin position="961"/>
        <end position="1026"/>
    </location>
</feature>
<feature type="domain" description="Bacterial repeat" evidence="3">
    <location>
        <begin position="645"/>
        <end position="720"/>
    </location>
</feature>
<evidence type="ECO:0000256" key="1">
    <source>
        <dbReference type="SAM" id="MobiDB-lite"/>
    </source>
</evidence>
<dbReference type="AlphaFoldDB" id="A0A9X3N335"/>
<evidence type="ECO:0000256" key="2">
    <source>
        <dbReference type="SAM" id="SignalP"/>
    </source>
</evidence>
<comment type="caution">
    <text evidence="4">The sequence shown here is derived from an EMBL/GenBank/DDBJ whole genome shotgun (WGS) entry which is preliminary data.</text>
</comment>
<name>A0A9X3N335_9ACTN</name>
<dbReference type="Pfam" id="PF18998">
    <property type="entry name" value="Flg_new_2"/>
    <property type="match status" value="4"/>
</dbReference>
<proteinExistence type="predicted"/>
<evidence type="ECO:0000313" key="4">
    <source>
        <dbReference type="EMBL" id="MDA0178915.1"/>
    </source>
</evidence>
<dbReference type="Proteomes" id="UP001147653">
    <property type="component" value="Unassembled WGS sequence"/>
</dbReference>
<dbReference type="RefSeq" id="WP_270023181.1">
    <property type="nucleotide sequence ID" value="NZ_JAPDDP010000002.1"/>
</dbReference>
<feature type="domain" description="Bacterial repeat" evidence="3">
    <location>
        <begin position="909"/>
        <end position="963"/>
    </location>
</feature>
<feature type="chain" id="PRO_5040805604" description="Bacterial repeat domain-containing protein" evidence="2">
    <location>
        <begin position="27"/>
        <end position="1098"/>
    </location>
</feature>
<accession>A0A9X3N335</accession>
<sequence length="1098" mass="109357">MIKSPLRWTPLLALLLTLVAPTFAVAGPPGLQWSAPKQINGAAPFSGGHRIDGMSCPTTSLCVGVDAEGRALTATSPAAGTWTPTPISDSEGLLGIDCASATRCVAITRWGEVITTSNPTGGAGAWATAKVADGTFLGGVSCPTTTFCAAVGSGGLIVTSTNPTGSAGAWTKTNVPGVDLLWKISCPTASLCVAIDAGNNLLTSTNPTGGASAWQRTTIAGTTLSDVSCPSTTLCVAVGYAGKLFTSTNPTGGAGAWTTSTFETQSIGEIDCPTTTFCAATVGWANKVITTTNPAGGAAAWSGTDVGTFAGVVGCASAALCVAGDDSGNAYISTGGAWAKSQISGTNSLNAVDCLPSGFCAATDEAGRVLTATNPTGTWTAQTVAAGRNLTDIDCPTASLCFAVDTTGNLVWSTTPTGAAAWTVTNIDLTRSLTAISCPTASFCAAIDNQGYVVTSTNPTGGTAAWSRFGLAPLGTEMGSVSCASASLCIVSDRYYGRLWTSANPAGGAWTLFQTPLVDGFRRGVVGLSCTSATFCAALDTDGRIHTATDPGTKPLAWDTITIPVSGLSIPTNLTCLSSTFCVGVDAAALAYSSTQPGDPSAWAVRPADSPGHDLVDVSCVSTALCVAINSIGMMTTGSPAPNRTLTVAKSGSGTVTSAPGGISCGATCSASFTDGAVVTLTATAAAGSRFSGWSGACTGTGSCEVELLEARSVTATFVPTAALTVAKAGAGSGTITSAPAGIDCGTTCSFTYDEGTKVTLTATAAAGSGFTGWSGGCTGTGPCEVTLTAAKTVTATFARHRTLRVDTWNGGWGYGRVTSPAGVDCDSVCDYAKADGTTLTLTATADPGSRFAGWSGGGCTGTGTCTVTLTADTTVVAAFNLTHTLTVAKAGTGVGTVVSAAPGITCGTTCSAVYDEGTSVTLTATPAAGSTFAGWSGGGCSGTRPCTTRVDDSDTVTATFTVDPVPTATPTPTPTPTATATPTPSATATPTPTLEPTPPPSVQPGPTPAPTPIAAAPDTRLGKKSVKQRTATFRFTAVGKSTGFRCALTARGKKVVYKACKSPVTFKQLKPGKYTFRVATIGDPTPATTTITVKKGR</sequence>
<protein>
    <recommendedName>
        <fullName evidence="3">Bacterial repeat domain-containing protein</fullName>
    </recommendedName>
</protein>
<dbReference type="EMBL" id="JAPDDP010000002">
    <property type="protein sequence ID" value="MDA0178915.1"/>
    <property type="molecule type" value="Genomic_DNA"/>
</dbReference>
<evidence type="ECO:0000259" key="3">
    <source>
        <dbReference type="Pfam" id="PF18998"/>
    </source>
</evidence>
<feature type="compositionally biased region" description="Low complexity" evidence="1">
    <location>
        <begin position="977"/>
        <end position="993"/>
    </location>
</feature>
<organism evidence="4 5">
    <name type="scientific">Solirubrobacter phytolaccae</name>
    <dbReference type="NCBI Taxonomy" id="1404360"/>
    <lineage>
        <taxon>Bacteria</taxon>
        <taxon>Bacillati</taxon>
        <taxon>Actinomycetota</taxon>
        <taxon>Thermoleophilia</taxon>
        <taxon>Solirubrobacterales</taxon>
        <taxon>Solirubrobacteraceae</taxon>
        <taxon>Solirubrobacter</taxon>
    </lineage>
</organism>
<feature type="domain" description="Bacterial repeat" evidence="3">
    <location>
        <begin position="726"/>
        <end position="800"/>
    </location>
</feature>
<feature type="compositionally biased region" description="Pro residues" evidence="1">
    <location>
        <begin position="994"/>
        <end position="1012"/>
    </location>
</feature>
<keyword evidence="2" id="KW-0732">Signal</keyword>
<dbReference type="InterPro" id="IPR044060">
    <property type="entry name" value="Bacterial_rp_domain"/>
</dbReference>
<feature type="domain" description="Bacterial repeat" evidence="3">
    <location>
        <begin position="833"/>
        <end position="881"/>
    </location>
</feature>
<evidence type="ECO:0000313" key="5">
    <source>
        <dbReference type="Proteomes" id="UP001147653"/>
    </source>
</evidence>